<evidence type="ECO:0008006" key="3">
    <source>
        <dbReference type="Google" id="ProtNLM"/>
    </source>
</evidence>
<keyword evidence="2" id="KW-1185">Reference proteome</keyword>
<dbReference type="RefSeq" id="WP_007997574.1">
    <property type="nucleotide sequence ID" value="NZ_AOJI01000002.1"/>
</dbReference>
<sequence length="113" mass="12090">MGAEQHEHSEPPNVSLGKREAVAMARSLRSADEGKRIVSRDGAVLGSVAAVRDGNAYVRPRSGLLEGWSSWICGPQCEGSLFPLDHRAVVGVESEAIVVDPRQTAKADIGQKR</sequence>
<organism evidence="1 2">
    <name type="scientific">Halorubrum aidingense JCM 13560</name>
    <dbReference type="NCBI Taxonomy" id="1230454"/>
    <lineage>
        <taxon>Archaea</taxon>
        <taxon>Methanobacteriati</taxon>
        <taxon>Methanobacteriota</taxon>
        <taxon>Stenosarchaea group</taxon>
        <taxon>Halobacteria</taxon>
        <taxon>Halobacteriales</taxon>
        <taxon>Haloferacaceae</taxon>
        <taxon>Halorubrum</taxon>
    </lineage>
</organism>
<protein>
    <recommendedName>
        <fullName evidence="3">PRC-barrel domain-containing protein</fullName>
    </recommendedName>
</protein>
<gene>
    <name evidence="1" type="ORF">C461_00232</name>
</gene>
<dbReference type="PATRIC" id="fig|1230454.4.peg.47"/>
<dbReference type="AlphaFoldDB" id="M0PLZ3"/>
<evidence type="ECO:0000313" key="2">
    <source>
        <dbReference type="Proteomes" id="UP000011575"/>
    </source>
</evidence>
<comment type="caution">
    <text evidence="1">The sequence shown here is derived from an EMBL/GenBank/DDBJ whole genome shotgun (WGS) entry which is preliminary data.</text>
</comment>
<reference evidence="1 2" key="1">
    <citation type="journal article" date="2014" name="PLoS Genet.">
        <title>Phylogenetically driven sequencing of extremely halophilic archaea reveals strategies for static and dynamic osmo-response.</title>
        <authorList>
            <person name="Becker E.A."/>
            <person name="Seitzer P.M."/>
            <person name="Tritt A."/>
            <person name="Larsen D."/>
            <person name="Krusor M."/>
            <person name="Yao A.I."/>
            <person name="Wu D."/>
            <person name="Madern D."/>
            <person name="Eisen J.A."/>
            <person name="Darling A.E."/>
            <person name="Facciotti M.T."/>
        </authorList>
    </citation>
    <scope>NUCLEOTIDE SEQUENCE [LARGE SCALE GENOMIC DNA]</scope>
    <source>
        <strain evidence="1 2">JCM 13560</strain>
    </source>
</reference>
<name>M0PLZ3_9EURY</name>
<dbReference type="STRING" id="1230454.C461_00232"/>
<accession>M0PLZ3</accession>
<dbReference type="Proteomes" id="UP000011575">
    <property type="component" value="Unassembled WGS sequence"/>
</dbReference>
<dbReference type="EMBL" id="AOJI01000002">
    <property type="protein sequence ID" value="EMA70669.1"/>
    <property type="molecule type" value="Genomic_DNA"/>
</dbReference>
<evidence type="ECO:0000313" key="1">
    <source>
        <dbReference type="EMBL" id="EMA70669.1"/>
    </source>
</evidence>
<proteinExistence type="predicted"/>